<dbReference type="AlphaFoldDB" id="A0A0L7Y3D8"/>
<evidence type="ECO:0000313" key="5">
    <source>
        <dbReference type="Proteomes" id="UP000076872"/>
    </source>
</evidence>
<evidence type="ECO:0000313" key="2">
    <source>
        <dbReference type="EMBL" id="KZV03381.1"/>
    </source>
</evidence>
<gene>
    <name evidence="4" type="ORF">JH395_01900</name>
    <name evidence="3" type="ORF">LPJSA22_00409</name>
    <name evidence="2" type="ORF">NAB2_1389</name>
    <name evidence="1" type="ORF">Nizo2260_1406</name>
</gene>
<dbReference type="Proteomes" id="UP000094892">
    <property type="component" value="Unassembled WGS sequence"/>
</dbReference>
<dbReference type="EMBL" id="MCOL01000001">
    <property type="protein sequence ID" value="ODO60476.1"/>
    <property type="molecule type" value="Genomic_DNA"/>
</dbReference>
<evidence type="ECO:0000313" key="7">
    <source>
        <dbReference type="Proteomes" id="UP000094892"/>
    </source>
</evidence>
<protein>
    <submittedName>
        <fullName evidence="4">DUF72 domain-containing protein</fullName>
    </submittedName>
    <submittedName>
        <fullName evidence="3">UPF0759 protein YunF</fullName>
    </submittedName>
</protein>
<proteinExistence type="predicted"/>
<dbReference type="OMA" id="FFNNDHW"/>
<dbReference type="SUPFAM" id="SSF117396">
    <property type="entry name" value="TM1631-like"/>
    <property type="match status" value="1"/>
</dbReference>
<reference evidence="4 8" key="3">
    <citation type="submission" date="2020-12" db="EMBL/GenBank/DDBJ databases">
        <title>Whole genome sequencing of Lactobacillus plantarum PC518.</title>
        <authorList>
            <person name="Guo Q."/>
        </authorList>
    </citation>
    <scope>NUCLEOTIDE SEQUENCE [LARGE SCALE GENOMIC DNA]</scope>
    <source>
        <strain evidence="4 8">PC518</strain>
    </source>
</reference>
<dbReference type="InterPro" id="IPR002763">
    <property type="entry name" value="DUF72"/>
</dbReference>
<dbReference type="GeneID" id="89668111"/>
<dbReference type="EMBL" id="LUWI01000019">
    <property type="protein sequence ID" value="KZU04473.1"/>
    <property type="molecule type" value="Genomic_DNA"/>
</dbReference>
<organism evidence="3 7">
    <name type="scientific">Lactiplantibacillus plantarum</name>
    <name type="common">Lactobacillus plantarum</name>
    <dbReference type="NCBI Taxonomy" id="1590"/>
    <lineage>
        <taxon>Bacteria</taxon>
        <taxon>Bacillati</taxon>
        <taxon>Bacillota</taxon>
        <taxon>Bacilli</taxon>
        <taxon>Lactobacillales</taxon>
        <taxon>Lactobacillaceae</taxon>
        <taxon>Lactiplantibacillus</taxon>
    </lineage>
</organism>
<dbReference type="Proteomes" id="UP000076872">
    <property type="component" value="Unassembled WGS sequence"/>
</dbReference>
<reference evidence="3 7" key="2">
    <citation type="submission" date="2016-08" db="EMBL/GenBank/DDBJ databases">
        <title>Genome sequencing of Lactobacillus plantarum JSA22, isolated from fermented soybean paste.</title>
        <authorList>
            <person name="Choi H.S."/>
        </authorList>
    </citation>
    <scope>NUCLEOTIDE SEQUENCE [LARGE SCALE GENOMIC DNA]</scope>
    <source>
        <strain evidence="3 7">JSA22</strain>
    </source>
</reference>
<dbReference type="RefSeq" id="WP_003642012.1">
    <property type="nucleotide sequence ID" value="NZ_AP028145.1"/>
</dbReference>
<dbReference type="PANTHER" id="PTHR30348:SF13">
    <property type="entry name" value="UPF0759 PROTEIN YUNF"/>
    <property type="match status" value="1"/>
</dbReference>
<sequence length="280" mass="31855">MITIGLTTWTEHPSLLGGTEKLTLTEYSGVLPVVEVDTPFYGIPKVTTVAKWQKAVPDKFQFILKANQVMTLHDTYDEGVSMDALKTAYREYRAMLKPLTQHQQLKAVLFQFPPFFERSNRNFHYLQRMVEWLPGVPIAVEFRNQSWYEESVKDAVFSFLKDLGITHVIVDEPHALNDGVSFEPVVTNSKLALLRLHGRNQQGWSAKGANWRSQRTLYRYSDQELAEFKQTVEQLQQQADEVCVIFNNNSGGDAADNAMALKELLGVSFGDLGPHQLDLF</sequence>
<accession>A0A0L7Y3D8</accession>
<dbReference type="Proteomes" id="UP000076989">
    <property type="component" value="Unassembled WGS sequence"/>
</dbReference>
<dbReference type="EMBL" id="LUXO01000025">
    <property type="protein sequence ID" value="KZV03381.1"/>
    <property type="molecule type" value="Genomic_DNA"/>
</dbReference>
<dbReference type="Gene3D" id="3.20.20.410">
    <property type="entry name" value="Protein of unknown function UPF0759"/>
    <property type="match status" value="1"/>
</dbReference>
<dbReference type="Proteomes" id="UP000595466">
    <property type="component" value="Chromosome"/>
</dbReference>
<name>A0A0L7Y3D8_LACPN</name>
<evidence type="ECO:0000313" key="1">
    <source>
        <dbReference type="EMBL" id="KZU04473.1"/>
    </source>
</evidence>
<reference evidence="5 6" key="1">
    <citation type="submission" date="2016-03" db="EMBL/GenBank/DDBJ databases">
        <title>Comparative genomics of 54 Lactobacillus plantarum strains reveals genomic uncoupling from niche constraints.</title>
        <authorList>
            <person name="Martino M.E."/>
        </authorList>
    </citation>
    <scope>NUCLEOTIDE SEQUENCE [LARGE SCALE GENOMIC DNA]</scope>
    <source>
        <strain evidence="2 5">NAB2</strain>
        <strain evidence="1 6">Nizo2260</strain>
    </source>
</reference>
<dbReference type="EMBL" id="CP066817">
    <property type="protein sequence ID" value="QQM61333.1"/>
    <property type="molecule type" value="Genomic_DNA"/>
</dbReference>
<dbReference type="InterPro" id="IPR036520">
    <property type="entry name" value="UPF0759_sf"/>
</dbReference>
<evidence type="ECO:0000313" key="4">
    <source>
        <dbReference type="EMBL" id="QQM61333.1"/>
    </source>
</evidence>
<evidence type="ECO:0000313" key="3">
    <source>
        <dbReference type="EMBL" id="ODO60476.1"/>
    </source>
</evidence>
<dbReference type="PANTHER" id="PTHR30348">
    <property type="entry name" value="UNCHARACTERIZED PROTEIN YECE"/>
    <property type="match status" value="1"/>
</dbReference>
<evidence type="ECO:0000313" key="6">
    <source>
        <dbReference type="Proteomes" id="UP000076989"/>
    </source>
</evidence>
<dbReference type="PATRIC" id="fig|1590.142.peg.418"/>
<dbReference type="Pfam" id="PF01904">
    <property type="entry name" value="DUF72"/>
    <property type="match status" value="1"/>
</dbReference>
<dbReference type="SMR" id="A0A0L7Y3D8"/>
<evidence type="ECO:0000313" key="8">
    <source>
        <dbReference type="Proteomes" id="UP000595466"/>
    </source>
</evidence>